<gene>
    <name evidence="9" type="ORF">GCM10023149_53270</name>
</gene>
<accession>A0ABP8HMJ0</accession>
<evidence type="ECO:0000256" key="6">
    <source>
        <dbReference type="PROSITE-ProRule" id="PRU00433"/>
    </source>
</evidence>
<dbReference type="Pfam" id="PF00034">
    <property type="entry name" value="Cytochrom_C"/>
    <property type="match status" value="1"/>
</dbReference>
<evidence type="ECO:0000313" key="10">
    <source>
        <dbReference type="Proteomes" id="UP001500582"/>
    </source>
</evidence>
<organism evidence="9 10">
    <name type="scientific">Mucilaginibacter gynuensis</name>
    <dbReference type="NCBI Taxonomy" id="1302236"/>
    <lineage>
        <taxon>Bacteria</taxon>
        <taxon>Pseudomonadati</taxon>
        <taxon>Bacteroidota</taxon>
        <taxon>Sphingobacteriia</taxon>
        <taxon>Sphingobacteriales</taxon>
        <taxon>Sphingobacteriaceae</taxon>
        <taxon>Mucilaginibacter</taxon>
    </lineage>
</organism>
<keyword evidence="5 6" id="KW-0408">Iron</keyword>
<dbReference type="InterPro" id="IPR009056">
    <property type="entry name" value="Cyt_c-like_dom"/>
</dbReference>
<name>A0ABP8HMJ0_9SPHI</name>
<dbReference type="RefSeq" id="WP_345214286.1">
    <property type="nucleotide sequence ID" value="NZ_BAABFT010000029.1"/>
</dbReference>
<evidence type="ECO:0000256" key="5">
    <source>
        <dbReference type="ARBA" id="ARBA00023004"/>
    </source>
</evidence>
<sequence>MKKLLTIPAFLMVLILTAPAVNTAYAQQKKATNKAPAKKAGGAADIAAGQALLSKSDCLTCHKLDVKIVGPAYKDVASRYPATDANIAMLAKKVIDGGSGAWGQIPMSPHPNVTPADAKKMVKYILSVK</sequence>
<evidence type="ECO:0000256" key="1">
    <source>
        <dbReference type="ARBA" id="ARBA00022448"/>
    </source>
</evidence>
<feature type="chain" id="PRO_5045077729" description="Cytochrome c domain-containing protein" evidence="7">
    <location>
        <begin position="21"/>
        <end position="129"/>
    </location>
</feature>
<proteinExistence type="predicted"/>
<dbReference type="SUPFAM" id="SSF46626">
    <property type="entry name" value="Cytochrome c"/>
    <property type="match status" value="1"/>
</dbReference>
<keyword evidence="2 6" id="KW-0349">Heme</keyword>
<dbReference type="Gene3D" id="1.10.760.10">
    <property type="entry name" value="Cytochrome c-like domain"/>
    <property type="match status" value="1"/>
</dbReference>
<reference evidence="10" key="1">
    <citation type="journal article" date="2019" name="Int. J. Syst. Evol. Microbiol.">
        <title>The Global Catalogue of Microorganisms (GCM) 10K type strain sequencing project: providing services to taxonomists for standard genome sequencing and annotation.</title>
        <authorList>
            <consortium name="The Broad Institute Genomics Platform"/>
            <consortium name="The Broad Institute Genome Sequencing Center for Infectious Disease"/>
            <person name="Wu L."/>
            <person name="Ma J."/>
        </authorList>
    </citation>
    <scope>NUCLEOTIDE SEQUENCE [LARGE SCALE GENOMIC DNA]</scope>
    <source>
        <strain evidence="10">JCM 17705</strain>
    </source>
</reference>
<protein>
    <recommendedName>
        <fullName evidence="8">Cytochrome c domain-containing protein</fullName>
    </recommendedName>
</protein>
<dbReference type="InterPro" id="IPR036909">
    <property type="entry name" value="Cyt_c-like_dom_sf"/>
</dbReference>
<keyword evidence="10" id="KW-1185">Reference proteome</keyword>
<dbReference type="PRINTS" id="PR00606">
    <property type="entry name" value="CYTCHROMECID"/>
</dbReference>
<keyword evidence="4" id="KW-0249">Electron transport</keyword>
<evidence type="ECO:0000256" key="3">
    <source>
        <dbReference type="ARBA" id="ARBA00022723"/>
    </source>
</evidence>
<feature type="domain" description="Cytochrome c" evidence="8">
    <location>
        <begin position="44"/>
        <end position="129"/>
    </location>
</feature>
<feature type="signal peptide" evidence="7">
    <location>
        <begin position="1"/>
        <end position="20"/>
    </location>
</feature>
<evidence type="ECO:0000313" key="9">
    <source>
        <dbReference type="EMBL" id="GAA4341200.1"/>
    </source>
</evidence>
<keyword evidence="3 6" id="KW-0479">Metal-binding</keyword>
<keyword evidence="1" id="KW-0813">Transport</keyword>
<dbReference type="EMBL" id="BAABFT010000029">
    <property type="protein sequence ID" value="GAA4341200.1"/>
    <property type="molecule type" value="Genomic_DNA"/>
</dbReference>
<evidence type="ECO:0000259" key="8">
    <source>
        <dbReference type="PROSITE" id="PS51007"/>
    </source>
</evidence>
<dbReference type="InterPro" id="IPR002324">
    <property type="entry name" value="Cyt_c_ID"/>
</dbReference>
<evidence type="ECO:0000256" key="2">
    <source>
        <dbReference type="ARBA" id="ARBA00022617"/>
    </source>
</evidence>
<comment type="caution">
    <text evidence="9">The sequence shown here is derived from an EMBL/GenBank/DDBJ whole genome shotgun (WGS) entry which is preliminary data.</text>
</comment>
<evidence type="ECO:0000256" key="7">
    <source>
        <dbReference type="SAM" id="SignalP"/>
    </source>
</evidence>
<dbReference type="PROSITE" id="PS51007">
    <property type="entry name" value="CYTC"/>
    <property type="match status" value="1"/>
</dbReference>
<dbReference type="Proteomes" id="UP001500582">
    <property type="component" value="Unassembled WGS sequence"/>
</dbReference>
<keyword evidence="7" id="KW-0732">Signal</keyword>
<evidence type="ECO:0000256" key="4">
    <source>
        <dbReference type="ARBA" id="ARBA00022982"/>
    </source>
</evidence>